<gene>
    <name evidence="6" type="ORF">A3D91_04615</name>
</gene>
<dbReference type="Pfam" id="PF04011">
    <property type="entry name" value="LemA"/>
    <property type="match status" value="1"/>
</dbReference>
<proteinExistence type="inferred from homology"/>
<comment type="caution">
    <text evidence="6">The sequence shown here is derived from an EMBL/GenBank/DDBJ whole genome shotgun (WGS) entry which is preliminary data.</text>
</comment>
<dbReference type="STRING" id="1802620.A3D91_04615"/>
<evidence type="ECO:0000256" key="5">
    <source>
        <dbReference type="ARBA" id="ARBA00023136"/>
    </source>
</evidence>
<evidence type="ECO:0000313" key="6">
    <source>
        <dbReference type="EMBL" id="OGC54017.1"/>
    </source>
</evidence>
<evidence type="ECO:0008006" key="8">
    <source>
        <dbReference type="Google" id="ProtNLM"/>
    </source>
</evidence>
<dbReference type="EMBL" id="MEVD01000006">
    <property type="protein sequence ID" value="OGC54017.1"/>
    <property type="molecule type" value="Genomic_DNA"/>
</dbReference>
<dbReference type="PANTHER" id="PTHR34478">
    <property type="entry name" value="PROTEIN LEMA"/>
    <property type="match status" value="1"/>
</dbReference>
<evidence type="ECO:0000256" key="1">
    <source>
        <dbReference type="ARBA" id="ARBA00004167"/>
    </source>
</evidence>
<keyword evidence="4" id="KW-1133">Transmembrane helix</keyword>
<evidence type="ECO:0000313" key="7">
    <source>
        <dbReference type="Proteomes" id="UP000178127"/>
    </source>
</evidence>
<dbReference type="Gene3D" id="1.20.1440.20">
    <property type="entry name" value="LemA-like domain"/>
    <property type="match status" value="1"/>
</dbReference>
<dbReference type="GO" id="GO:0016020">
    <property type="term" value="C:membrane"/>
    <property type="evidence" value="ECO:0007669"/>
    <property type="project" value="UniProtKB-SubCell"/>
</dbReference>
<evidence type="ECO:0000256" key="3">
    <source>
        <dbReference type="ARBA" id="ARBA00022692"/>
    </source>
</evidence>
<sequence length="183" mass="20717">MEALLVLLVPLALVVLFVIGVYNKLASLKVKIKEAWSHIDVQLKRRVDLIPNLVETVKGYAAHEKEVFENVTKARSALMNAKDVGQVQEANNMLTGALKSLFAVAEAYPELKAQEGFINLQKELSDTEDKIAYSRQFYNSVVREYNETLVVFPNNMMASMMGFLPEKFFEAQVTEREPVKVDF</sequence>
<name>A0A1F4V9Z7_UNCKA</name>
<comment type="similarity">
    <text evidence="2">Belongs to the LemA family.</text>
</comment>
<accession>A0A1F4V9Z7</accession>
<dbReference type="InterPro" id="IPR023353">
    <property type="entry name" value="LemA-like_dom_sf"/>
</dbReference>
<reference evidence="6 7" key="1">
    <citation type="journal article" date="2016" name="Nat. Commun.">
        <title>Thousands of microbial genomes shed light on interconnected biogeochemical processes in an aquifer system.</title>
        <authorList>
            <person name="Anantharaman K."/>
            <person name="Brown C.T."/>
            <person name="Hug L.A."/>
            <person name="Sharon I."/>
            <person name="Castelle C.J."/>
            <person name="Probst A.J."/>
            <person name="Thomas B.C."/>
            <person name="Singh A."/>
            <person name="Wilkins M.J."/>
            <person name="Karaoz U."/>
            <person name="Brodie E.L."/>
            <person name="Williams K.H."/>
            <person name="Hubbard S.S."/>
            <person name="Banfield J.F."/>
        </authorList>
    </citation>
    <scope>NUCLEOTIDE SEQUENCE [LARGE SCALE GENOMIC DNA]</scope>
</reference>
<dbReference type="Proteomes" id="UP000178127">
    <property type="component" value="Unassembled WGS sequence"/>
</dbReference>
<comment type="subcellular location">
    <subcellularLocation>
        <location evidence="1">Membrane</location>
        <topology evidence="1">Single-pass membrane protein</topology>
    </subcellularLocation>
</comment>
<keyword evidence="3" id="KW-0812">Transmembrane</keyword>
<organism evidence="6 7">
    <name type="scientific">candidate division WWE3 bacterium RIFCSPHIGHO2_02_FULL_38_14</name>
    <dbReference type="NCBI Taxonomy" id="1802620"/>
    <lineage>
        <taxon>Bacteria</taxon>
        <taxon>Katanobacteria</taxon>
    </lineage>
</organism>
<dbReference type="SUPFAM" id="SSF140478">
    <property type="entry name" value="LemA-like"/>
    <property type="match status" value="1"/>
</dbReference>
<protein>
    <recommendedName>
        <fullName evidence="8">LemA family protein</fullName>
    </recommendedName>
</protein>
<dbReference type="InterPro" id="IPR007156">
    <property type="entry name" value="MamQ_LemA"/>
</dbReference>
<evidence type="ECO:0000256" key="2">
    <source>
        <dbReference type="ARBA" id="ARBA00008854"/>
    </source>
</evidence>
<dbReference type="PANTHER" id="PTHR34478:SF2">
    <property type="entry name" value="MEMBRANE PROTEIN"/>
    <property type="match status" value="1"/>
</dbReference>
<dbReference type="AlphaFoldDB" id="A0A1F4V9Z7"/>
<keyword evidence="5" id="KW-0472">Membrane</keyword>
<evidence type="ECO:0000256" key="4">
    <source>
        <dbReference type="ARBA" id="ARBA00022989"/>
    </source>
</evidence>